<name>A0ABU1QA91_9BACL</name>
<gene>
    <name evidence="1" type="ORF">J2W98_000804</name>
</gene>
<proteinExistence type="predicted"/>
<evidence type="ECO:0000313" key="2">
    <source>
        <dbReference type="Proteomes" id="UP001266807"/>
    </source>
</evidence>
<reference evidence="1 2" key="1">
    <citation type="submission" date="2023-07" db="EMBL/GenBank/DDBJ databases">
        <title>Sorghum-associated microbial communities from plants grown in Nebraska, USA.</title>
        <authorList>
            <person name="Schachtman D."/>
        </authorList>
    </citation>
    <scope>NUCLEOTIDE SEQUENCE [LARGE SCALE GENOMIC DNA]</scope>
    <source>
        <strain evidence="1 2">BE143</strain>
    </source>
</reference>
<sequence>MERYDIMVGNSLGWSDIMDNKTELKASDLRQLAIEKIIATPFLNDFKYLKSRKVLKKETKEFIFGICFGATKYGALKVYIIVESKRIKKKYSTGACFHSELIALTKKYTGNRDYLVSTEAERERVIQEIIEDIYTFALPFFKRFEHVETLAEQVHKSGFLPHRKRFDKFNPLTKRFIDFYYQGE</sequence>
<protein>
    <submittedName>
        <fullName evidence="1">Uncharacterized protein</fullName>
    </submittedName>
</protein>
<organism evidence="1 2">
    <name type="scientific">Paenibacillus peoriae</name>
    <dbReference type="NCBI Taxonomy" id="59893"/>
    <lineage>
        <taxon>Bacteria</taxon>
        <taxon>Bacillati</taxon>
        <taxon>Bacillota</taxon>
        <taxon>Bacilli</taxon>
        <taxon>Bacillales</taxon>
        <taxon>Paenibacillaceae</taxon>
        <taxon>Paenibacillus</taxon>
    </lineage>
</organism>
<dbReference type="RefSeq" id="WP_254664469.1">
    <property type="nucleotide sequence ID" value="NZ_JAVDUG010000001.1"/>
</dbReference>
<comment type="caution">
    <text evidence="1">The sequence shown here is derived from an EMBL/GenBank/DDBJ whole genome shotgun (WGS) entry which is preliminary data.</text>
</comment>
<accession>A0ABU1QA91</accession>
<keyword evidence="2" id="KW-1185">Reference proteome</keyword>
<dbReference type="EMBL" id="JAVDUG010000001">
    <property type="protein sequence ID" value="MDR6776557.1"/>
    <property type="molecule type" value="Genomic_DNA"/>
</dbReference>
<evidence type="ECO:0000313" key="1">
    <source>
        <dbReference type="EMBL" id="MDR6776557.1"/>
    </source>
</evidence>
<dbReference type="Proteomes" id="UP001266807">
    <property type="component" value="Unassembled WGS sequence"/>
</dbReference>